<name>W6QHL1_PENRF</name>
<sequence length="51" mass="5304">MIGPWVGDRRLPGVIALGGMIRCVSMISAQSGSLGAQWSISGSRSPDETKS</sequence>
<evidence type="ECO:0000313" key="2">
    <source>
        <dbReference type="EMBL" id="CDM33684.1"/>
    </source>
</evidence>
<evidence type="ECO:0000256" key="1">
    <source>
        <dbReference type="SAM" id="MobiDB-lite"/>
    </source>
</evidence>
<gene>
    <name evidence="2" type="ORF">PROQFM164_S03g000408</name>
</gene>
<accession>W6QHL1</accession>
<evidence type="ECO:0000313" key="3">
    <source>
        <dbReference type="Proteomes" id="UP000030686"/>
    </source>
</evidence>
<reference evidence="2" key="1">
    <citation type="journal article" date="2014" name="Nat. Commun.">
        <title>Multiple recent horizontal transfers of a large genomic region in cheese making fungi.</title>
        <authorList>
            <person name="Cheeseman K."/>
            <person name="Ropars J."/>
            <person name="Renault P."/>
            <person name="Dupont J."/>
            <person name="Gouzy J."/>
            <person name="Branca A."/>
            <person name="Abraham A.L."/>
            <person name="Ceppi M."/>
            <person name="Conseiller E."/>
            <person name="Debuchy R."/>
            <person name="Malagnac F."/>
            <person name="Goarin A."/>
            <person name="Silar P."/>
            <person name="Lacoste S."/>
            <person name="Sallet E."/>
            <person name="Bensimon A."/>
            <person name="Giraud T."/>
            <person name="Brygoo Y."/>
        </authorList>
    </citation>
    <scope>NUCLEOTIDE SEQUENCE [LARGE SCALE GENOMIC DNA]</scope>
    <source>
        <strain evidence="2">FM164</strain>
    </source>
</reference>
<feature type="compositionally biased region" description="Polar residues" evidence="1">
    <location>
        <begin position="32"/>
        <end position="44"/>
    </location>
</feature>
<feature type="region of interest" description="Disordered" evidence="1">
    <location>
        <begin position="32"/>
        <end position="51"/>
    </location>
</feature>
<dbReference type="AlphaFoldDB" id="W6QHL1"/>
<proteinExistence type="predicted"/>
<organism evidence="2 3">
    <name type="scientific">Penicillium roqueforti (strain FM164)</name>
    <dbReference type="NCBI Taxonomy" id="1365484"/>
    <lineage>
        <taxon>Eukaryota</taxon>
        <taxon>Fungi</taxon>
        <taxon>Dikarya</taxon>
        <taxon>Ascomycota</taxon>
        <taxon>Pezizomycotina</taxon>
        <taxon>Eurotiomycetes</taxon>
        <taxon>Eurotiomycetidae</taxon>
        <taxon>Eurotiales</taxon>
        <taxon>Aspergillaceae</taxon>
        <taxon>Penicillium</taxon>
    </lineage>
</organism>
<dbReference type="Proteomes" id="UP000030686">
    <property type="component" value="Unassembled WGS sequence"/>
</dbReference>
<dbReference type="EMBL" id="HG792017">
    <property type="protein sequence ID" value="CDM33684.1"/>
    <property type="molecule type" value="Genomic_DNA"/>
</dbReference>
<keyword evidence="3" id="KW-1185">Reference proteome</keyword>
<protein>
    <submittedName>
        <fullName evidence="2">Genomic scaffold, ProqFM164S03</fullName>
    </submittedName>
</protein>